<dbReference type="GO" id="GO:0046872">
    <property type="term" value="F:metal ion binding"/>
    <property type="evidence" value="ECO:0007669"/>
    <property type="project" value="UniProtKB-KW"/>
</dbReference>
<name>A0A1D6P081_MAIZE</name>
<feature type="domain" description="P-type ATPase C-terminal" evidence="7">
    <location>
        <begin position="60"/>
        <end position="310"/>
    </location>
</feature>
<dbReference type="NCBIfam" id="TIGR01494">
    <property type="entry name" value="ATPase_P-type"/>
    <property type="match status" value="1"/>
</dbReference>
<dbReference type="Pfam" id="PF16212">
    <property type="entry name" value="PhoLip_ATPase_C"/>
    <property type="match status" value="1"/>
</dbReference>
<dbReference type="AlphaFoldDB" id="A0A1D6P081"/>
<dbReference type="PANTHER" id="PTHR24092">
    <property type="entry name" value="PROBABLE PHOSPHOLIPID-TRANSPORTING ATPASE"/>
    <property type="match status" value="1"/>
</dbReference>
<keyword evidence="4" id="KW-0460">Magnesium</keyword>
<evidence type="ECO:0000313" key="8">
    <source>
        <dbReference type="EMBL" id="AQL03518.1"/>
    </source>
</evidence>
<keyword evidence="2" id="KW-0812">Transmembrane</keyword>
<dbReference type="InterPro" id="IPR036412">
    <property type="entry name" value="HAD-like_sf"/>
</dbReference>
<dbReference type="GO" id="GO:0005524">
    <property type="term" value="F:ATP binding"/>
    <property type="evidence" value="ECO:0007669"/>
    <property type="project" value="InterPro"/>
</dbReference>
<organism evidence="8">
    <name type="scientific">Zea mays</name>
    <name type="common">Maize</name>
    <dbReference type="NCBI Taxonomy" id="4577"/>
    <lineage>
        <taxon>Eukaryota</taxon>
        <taxon>Viridiplantae</taxon>
        <taxon>Streptophyta</taxon>
        <taxon>Embryophyta</taxon>
        <taxon>Tracheophyta</taxon>
        <taxon>Spermatophyta</taxon>
        <taxon>Magnoliopsida</taxon>
        <taxon>Liliopsida</taxon>
        <taxon>Poales</taxon>
        <taxon>Poaceae</taxon>
        <taxon>PACMAD clade</taxon>
        <taxon>Panicoideae</taxon>
        <taxon>Andropogonodae</taxon>
        <taxon>Andropogoneae</taxon>
        <taxon>Tripsacinae</taxon>
        <taxon>Zea</taxon>
    </lineage>
</organism>
<keyword evidence="3" id="KW-0479">Metal-binding</keyword>
<evidence type="ECO:0000256" key="4">
    <source>
        <dbReference type="ARBA" id="ARBA00022842"/>
    </source>
</evidence>
<dbReference type="Pfam" id="PF08282">
    <property type="entry name" value="Hydrolase_3"/>
    <property type="match status" value="1"/>
</dbReference>
<evidence type="ECO:0000259" key="7">
    <source>
        <dbReference type="Pfam" id="PF16212"/>
    </source>
</evidence>
<keyword evidence="6" id="KW-0472">Membrane</keyword>
<evidence type="ECO:0000256" key="1">
    <source>
        <dbReference type="ARBA" id="ARBA00004141"/>
    </source>
</evidence>
<dbReference type="GO" id="GO:0016020">
    <property type="term" value="C:membrane"/>
    <property type="evidence" value="ECO:0007669"/>
    <property type="project" value="UniProtKB-SubCell"/>
</dbReference>
<sequence>MYSSRAYMHNHLQQFQVTRFVKQVTHKVTLAIGDGANDVGMLQEADIGVGISGAEGMQAVMASDVAVAQFRFLERLLLVHGHWCYRRISVMICYFFYKNVTFGVTLFLYEAFASFSGKPAYNDWFLSLYNVFFTSLPVIALGVFDQDVSARLCIQYPQLYQEGVQNILFSWCRILGWMLNGVMNAVLIFFFCITTFEDQVFRRDGQVAGLDALGVAMYTCIVWVVNCQMALSVNYFTIIQHIFIWGSIAVWYLFLIVYGSMNPRFSTTAYMVFIEQLAPALSFWLVTLFVVLATLVPYFTYAAIQIRFFPMFHNKIQWKRYLGKAEDPEVARQLSSRHRTSSQQRMVGISARRDGKAMQITRETEIEVQE</sequence>
<proteinExistence type="predicted"/>
<evidence type="ECO:0000256" key="6">
    <source>
        <dbReference type="ARBA" id="ARBA00023136"/>
    </source>
</evidence>
<dbReference type="PANTHER" id="PTHR24092:SF219">
    <property type="entry name" value="PHOSPHOLIPID-TRANSPORTING ATPASE"/>
    <property type="match status" value="1"/>
</dbReference>
<evidence type="ECO:0000256" key="5">
    <source>
        <dbReference type="ARBA" id="ARBA00022989"/>
    </source>
</evidence>
<dbReference type="EMBL" id="CM000785">
    <property type="protein sequence ID" value="AQL03518.1"/>
    <property type="molecule type" value="Genomic_DNA"/>
</dbReference>
<protein>
    <submittedName>
        <fullName evidence="8">Putative phospholipid-transporting ATPase 9</fullName>
    </submittedName>
</protein>
<accession>A0A1D6P081</accession>
<reference evidence="8" key="1">
    <citation type="submission" date="2015-12" db="EMBL/GenBank/DDBJ databases">
        <title>Update maize B73 reference genome by single molecule sequencing technologies.</title>
        <authorList>
            <consortium name="Maize Genome Sequencing Project"/>
            <person name="Ware D."/>
        </authorList>
    </citation>
    <scope>NUCLEOTIDE SEQUENCE</scope>
    <source>
        <tissue evidence="8">Seedling</tissue>
    </source>
</reference>
<evidence type="ECO:0000256" key="3">
    <source>
        <dbReference type="ARBA" id="ARBA00022723"/>
    </source>
</evidence>
<dbReference type="Gene3D" id="3.40.50.1000">
    <property type="entry name" value="HAD superfamily/HAD-like"/>
    <property type="match status" value="1"/>
</dbReference>
<comment type="subcellular location">
    <subcellularLocation>
        <location evidence="1">Membrane</location>
        <topology evidence="1">Multi-pass membrane protein</topology>
    </subcellularLocation>
</comment>
<keyword evidence="5" id="KW-1133">Transmembrane helix</keyword>
<evidence type="ECO:0000256" key="2">
    <source>
        <dbReference type="ARBA" id="ARBA00022692"/>
    </source>
</evidence>
<dbReference type="SUPFAM" id="SSF81665">
    <property type="entry name" value="Calcium ATPase, transmembrane domain M"/>
    <property type="match status" value="1"/>
</dbReference>
<dbReference type="InterPro" id="IPR023214">
    <property type="entry name" value="HAD_sf"/>
</dbReference>
<dbReference type="InterPro" id="IPR001757">
    <property type="entry name" value="P_typ_ATPase"/>
</dbReference>
<dbReference type="GO" id="GO:0016887">
    <property type="term" value="F:ATP hydrolysis activity"/>
    <property type="evidence" value="ECO:0007669"/>
    <property type="project" value="InterPro"/>
</dbReference>
<dbReference type="SUPFAM" id="SSF56784">
    <property type="entry name" value="HAD-like"/>
    <property type="match status" value="1"/>
</dbReference>
<gene>
    <name evidence="8" type="ORF">ZEAMMB73_Zm00001d045956</name>
</gene>
<dbReference type="InterPro" id="IPR032630">
    <property type="entry name" value="P_typ_ATPase_c"/>
</dbReference>
<dbReference type="InterPro" id="IPR023298">
    <property type="entry name" value="ATPase_P-typ_TM_dom_sf"/>
</dbReference>